<evidence type="ECO:0000259" key="2">
    <source>
        <dbReference type="PROSITE" id="PS50234"/>
    </source>
</evidence>
<gene>
    <name evidence="3" type="ORF">IB75_09825</name>
</gene>
<name>A0A0E2Z171_9GAMM</name>
<dbReference type="InterPro" id="IPR002035">
    <property type="entry name" value="VWF_A"/>
</dbReference>
<dbReference type="SUPFAM" id="SSF53300">
    <property type="entry name" value="vWA-like"/>
    <property type="match status" value="1"/>
</dbReference>
<dbReference type="HOGENOM" id="CLU_024042_0_0_6"/>
<evidence type="ECO:0000313" key="3">
    <source>
        <dbReference type="EMBL" id="KFI19244.1"/>
    </source>
</evidence>
<dbReference type="Proteomes" id="UP000028839">
    <property type="component" value="Unassembled WGS sequence"/>
</dbReference>
<feature type="domain" description="VWFA" evidence="2">
    <location>
        <begin position="457"/>
        <end position="643"/>
    </location>
</feature>
<dbReference type="PANTHER" id="PTHR41248">
    <property type="entry name" value="NORD PROTEIN"/>
    <property type="match status" value="1"/>
</dbReference>
<dbReference type="InterPro" id="IPR051928">
    <property type="entry name" value="NorD/CobT"/>
</dbReference>
<comment type="caution">
    <text evidence="3">The sequence shown here is derived from an EMBL/GenBank/DDBJ whole genome shotgun (WGS) entry which is preliminary data.</text>
</comment>
<dbReference type="Pfam" id="PF00092">
    <property type="entry name" value="VWA"/>
    <property type="match status" value="1"/>
</dbReference>
<dbReference type="OrthoDB" id="9758211at2"/>
<accession>A0A0E2Z171</accession>
<dbReference type="InterPro" id="IPR036465">
    <property type="entry name" value="vWFA_dom_sf"/>
</dbReference>
<reference evidence="3 4" key="1">
    <citation type="submission" date="2014-07" db="EMBL/GenBank/DDBJ databases">
        <title>Comparative analysis of Nitrosococcus oceani genome inventories of strains from Pacific and Atlantic gyres.</title>
        <authorList>
            <person name="Lim C.K."/>
            <person name="Wang L."/>
            <person name="Sayavedra-Soto L.A."/>
            <person name="Klotz M.G."/>
        </authorList>
    </citation>
    <scope>NUCLEOTIDE SEQUENCE [LARGE SCALE GENOMIC DNA]</scope>
    <source>
        <strain evidence="3 4">C-27</strain>
    </source>
</reference>
<feature type="region of interest" description="Disordered" evidence="1">
    <location>
        <begin position="239"/>
        <end position="279"/>
    </location>
</feature>
<evidence type="ECO:0000256" key="1">
    <source>
        <dbReference type="SAM" id="MobiDB-lite"/>
    </source>
</evidence>
<dbReference type="CDD" id="cd01454">
    <property type="entry name" value="vWA_norD_type"/>
    <property type="match status" value="1"/>
</dbReference>
<dbReference type="PANTHER" id="PTHR41248:SF1">
    <property type="entry name" value="NORD PROTEIN"/>
    <property type="match status" value="1"/>
</dbReference>
<protein>
    <submittedName>
        <fullName evidence="3">Protein norD</fullName>
    </submittedName>
</protein>
<organism evidence="3 4">
    <name type="scientific">Nitrosococcus oceani C-27</name>
    <dbReference type="NCBI Taxonomy" id="314279"/>
    <lineage>
        <taxon>Bacteria</taxon>
        <taxon>Pseudomonadati</taxon>
        <taxon>Pseudomonadota</taxon>
        <taxon>Gammaproteobacteria</taxon>
        <taxon>Chromatiales</taxon>
        <taxon>Chromatiaceae</taxon>
        <taxon>Nitrosococcus</taxon>
    </lineage>
</organism>
<dbReference type="SMART" id="SM00327">
    <property type="entry name" value="VWA"/>
    <property type="match status" value="1"/>
</dbReference>
<proteinExistence type="predicted"/>
<dbReference type="Gene3D" id="3.40.50.410">
    <property type="entry name" value="von Willebrand factor, type A domain"/>
    <property type="match status" value="1"/>
</dbReference>
<dbReference type="PROSITE" id="PS50234">
    <property type="entry name" value="VWFA"/>
    <property type="match status" value="1"/>
</dbReference>
<evidence type="ECO:0000313" key="4">
    <source>
        <dbReference type="Proteomes" id="UP000028839"/>
    </source>
</evidence>
<sequence length="645" mass="73305">MWQFLELEEQIGRCWHRLVGQTASYPYHPEAAVALDSVRASLSVFFRGLGGTPGLALAAGGTRTSGHRLGLRQRLGLDQERLPQAECSPERLLLPVSIACFPSVSLNRRLYYWLAAFFALAELPSRQRPVDPLQADLAFLHRAYWTSLTVCRHYPGLARSYQLLGEALRALRPLRSLPEQEQALEVAILALLGDKRANHPLGNRFLRAIMQLEPDFTHWRAAKRYHPFLPIPLWGEVSGNPKSPASPPPSSEEDGGGNRQEEENGLRRQAQRSRQDQCERDDPLLLNRFEKLISWAEMVNVNRAVEDEEEEAAKEIADTMEELTLSPHQKRAATKLKFDLDLAPEDVDPAALLAELTYPEWDYRRQGYHDRHCRVVAQIAAEEGEAWTPDLQARRRLRRIRRQFEALRPRREILRCQLDGAEPDMDAVVRSHCDLIASGNGSERVYLMARQQARDLAVAILVDVSLSTDSWIDNRRILEVEKEALTALAAGLATCGDAFGIYTFTSRKRHFVRVATVKDFTAPFNSQVLRRIAALRPGYYTRMGAALRHVQQQLAPRPERHRLLLLLSDGKPNDLDRYEGRYGIEDTRQAILEARRAGLSVFGITIDRKAQDYFPYLFGQGDYAIVGQLDRLTQVLPMLYQRLVS</sequence>
<dbReference type="AlphaFoldDB" id="A0A0E2Z171"/>
<dbReference type="EMBL" id="JPGN01000060">
    <property type="protein sequence ID" value="KFI19244.1"/>
    <property type="molecule type" value="Genomic_DNA"/>
</dbReference>